<evidence type="ECO:0000256" key="1">
    <source>
        <dbReference type="ARBA" id="ARBA00001974"/>
    </source>
</evidence>
<evidence type="ECO:0000259" key="5">
    <source>
        <dbReference type="Pfam" id="PF00890"/>
    </source>
</evidence>
<accession>A0ABY7TID5</accession>
<dbReference type="PRINTS" id="PR00368">
    <property type="entry name" value="FADPNR"/>
</dbReference>
<dbReference type="InterPro" id="IPR027477">
    <property type="entry name" value="Succ_DH/fumarate_Rdtase_cat_sf"/>
</dbReference>
<evidence type="ECO:0000313" key="7">
    <source>
        <dbReference type="Proteomes" id="UP001220395"/>
    </source>
</evidence>
<dbReference type="PANTHER" id="PTHR43400">
    <property type="entry name" value="FUMARATE REDUCTASE"/>
    <property type="match status" value="1"/>
</dbReference>
<dbReference type="PANTHER" id="PTHR43400:SF10">
    <property type="entry name" value="3-OXOSTEROID 1-DEHYDROGENASE"/>
    <property type="match status" value="1"/>
</dbReference>
<evidence type="ECO:0000256" key="3">
    <source>
        <dbReference type="ARBA" id="ARBA00022827"/>
    </source>
</evidence>
<dbReference type="InterPro" id="IPR003953">
    <property type="entry name" value="FAD-dep_OxRdtase_2_FAD-bd"/>
</dbReference>
<dbReference type="InterPro" id="IPR050315">
    <property type="entry name" value="FAD-oxidoreductase_2"/>
</dbReference>
<organism evidence="6 7">
    <name type="scientific">Sphingomonas naphthae</name>
    <dbReference type="NCBI Taxonomy" id="1813468"/>
    <lineage>
        <taxon>Bacteria</taxon>
        <taxon>Pseudomonadati</taxon>
        <taxon>Pseudomonadota</taxon>
        <taxon>Alphaproteobacteria</taxon>
        <taxon>Sphingomonadales</taxon>
        <taxon>Sphingomonadaceae</taxon>
        <taxon>Sphingomonas</taxon>
    </lineage>
</organism>
<keyword evidence="2" id="KW-0285">Flavoprotein</keyword>
<keyword evidence="3" id="KW-0274">FAD</keyword>
<dbReference type="RefSeq" id="WP_273686144.1">
    <property type="nucleotide sequence ID" value="NZ_CP117411.1"/>
</dbReference>
<dbReference type="SUPFAM" id="SSF51905">
    <property type="entry name" value="FAD/NAD(P)-binding domain"/>
    <property type="match status" value="1"/>
</dbReference>
<evidence type="ECO:0000256" key="2">
    <source>
        <dbReference type="ARBA" id="ARBA00022630"/>
    </source>
</evidence>
<dbReference type="Gene3D" id="3.50.50.60">
    <property type="entry name" value="FAD/NAD(P)-binding domain"/>
    <property type="match status" value="1"/>
</dbReference>
<dbReference type="EMBL" id="CP117411">
    <property type="protein sequence ID" value="WCT72190.1"/>
    <property type="molecule type" value="Genomic_DNA"/>
</dbReference>
<reference evidence="6 7" key="1">
    <citation type="submission" date="2023-02" db="EMBL/GenBank/DDBJ databases">
        <title>Genome sequence of Sphingomonas naphthae.</title>
        <authorList>
            <person name="Kim S."/>
            <person name="Heo J."/>
            <person name="Kwon S.-W."/>
        </authorList>
    </citation>
    <scope>NUCLEOTIDE SEQUENCE [LARGE SCALE GENOMIC DNA]</scope>
    <source>
        <strain evidence="6 7">KACC 18716</strain>
    </source>
</reference>
<sequence>MLRETGDLPARTDVLILGAGIAGHCAALAAAEAGAEVLLLEKSGQPGGSSAIAGGGFAFCGTDLQAAAGISDDIAAYRADLFASGRGKNNPVLVDAFLHNQLAAYGLLRASGVKFALHPKNTRLHMTGTSRAVTHLHMAVQAHPQITFFSRSTGIRLHRTADRRVDAAHILYGDQEAIVQAAGGVILATGGFSRSRELLAIYAPELAGGVKHGGVGNTGDGLVMASDLGASHADLGHVTGSFGGGIRNYPNVVEASNEVPPLIFSFLEGGMMVNRDGVRFCDEGQSYKRVSADGMKQPGGLGFQIFDERLMAKSLDDTSVNNYREGVVGGYIQTAGSIAELAATVGIDPMVLVQTIDRYNRDARAGHDTEFGRKTGLRPIDQPPFYIAATANAITSTYGGIVTDERMAVLDWFGERIEGLYAAGEVVGGFHGAGYYSASSLASSATFGMLAGRAAARAVVEPLLAGAIV</sequence>
<evidence type="ECO:0000313" key="6">
    <source>
        <dbReference type="EMBL" id="WCT72190.1"/>
    </source>
</evidence>
<dbReference type="InterPro" id="IPR036188">
    <property type="entry name" value="FAD/NAD-bd_sf"/>
</dbReference>
<protein>
    <submittedName>
        <fullName evidence="6">FAD-binding protein</fullName>
    </submittedName>
</protein>
<dbReference type="SUPFAM" id="SSF56425">
    <property type="entry name" value="Succinate dehydrogenase/fumarate reductase flavoprotein, catalytic domain"/>
    <property type="match status" value="1"/>
</dbReference>
<keyword evidence="4" id="KW-0560">Oxidoreductase</keyword>
<dbReference type="Proteomes" id="UP001220395">
    <property type="component" value="Chromosome"/>
</dbReference>
<proteinExistence type="predicted"/>
<dbReference type="Gene3D" id="3.90.700.10">
    <property type="entry name" value="Succinate dehydrogenase/fumarate reductase flavoprotein, catalytic domain"/>
    <property type="match status" value="1"/>
</dbReference>
<feature type="domain" description="FAD-dependent oxidoreductase 2 FAD-binding" evidence="5">
    <location>
        <begin position="13"/>
        <end position="435"/>
    </location>
</feature>
<evidence type="ECO:0000256" key="4">
    <source>
        <dbReference type="ARBA" id="ARBA00023002"/>
    </source>
</evidence>
<comment type="cofactor">
    <cofactor evidence="1">
        <name>FAD</name>
        <dbReference type="ChEBI" id="CHEBI:57692"/>
    </cofactor>
</comment>
<dbReference type="Pfam" id="PF00890">
    <property type="entry name" value="FAD_binding_2"/>
    <property type="match status" value="1"/>
</dbReference>
<keyword evidence="7" id="KW-1185">Reference proteome</keyword>
<gene>
    <name evidence="6" type="ORF">PQ455_11105</name>
</gene>
<name>A0ABY7TID5_9SPHN</name>